<dbReference type="RefSeq" id="XP_065667250.1">
    <property type="nucleotide sequence ID" value="XM_065811178.1"/>
</dbReference>
<accession>A0ABM4CZ47</accession>
<protein>
    <submittedName>
        <fullName evidence="2 3">Uncharacterized protein LOC136087752 isoform X1</fullName>
    </submittedName>
</protein>
<evidence type="ECO:0000313" key="4">
    <source>
        <dbReference type="RefSeq" id="XP_065667251.1"/>
    </source>
</evidence>
<dbReference type="Proteomes" id="UP001652625">
    <property type="component" value="Chromosome 12"/>
</dbReference>
<gene>
    <name evidence="2 3 4" type="primary">LOC136087752</name>
</gene>
<evidence type="ECO:0000313" key="3">
    <source>
        <dbReference type="RefSeq" id="XP_065667250.1"/>
    </source>
</evidence>
<evidence type="ECO:0000313" key="2">
    <source>
        <dbReference type="RefSeq" id="XP_065667249.1"/>
    </source>
</evidence>
<sequence>MKLSYIDETFCPKCKVKIYYNDLLNSKQTDALFKMLTLVCVLCNTKFNALKEYEFYLVHKSKCDKENTSLQSSPATSPKSISISDVFKINKDNIPLELEEAALHIITLKMEKSGKNVAEFKSGGPRPIVFTQTPKAYVKSDQASISAIRLCNNNITNHLEIVADNLGDSVVKQTNKLIKSFTPETR</sequence>
<keyword evidence="1" id="KW-1185">Reference proteome</keyword>
<organism evidence="1 3">
    <name type="scientific">Hydra vulgaris</name>
    <name type="common">Hydra</name>
    <name type="synonym">Hydra attenuata</name>
    <dbReference type="NCBI Taxonomy" id="6087"/>
    <lineage>
        <taxon>Eukaryota</taxon>
        <taxon>Metazoa</taxon>
        <taxon>Cnidaria</taxon>
        <taxon>Hydrozoa</taxon>
        <taxon>Hydroidolina</taxon>
        <taxon>Anthoathecata</taxon>
        <taxon>Aplanulata</taxon>
        <taxon>Hydridae</taxon>
        <taxon>Hydra</taxon>
    </lineage>
</organism>
<proteinExistence type="predicted"/>
<dbReference type="RefSeq" id="XP_065667251.1">
    <property type="nucleotide sequence ID" value="XM_065811179.1"/>
</dbReference>
<dbReference type="RefSeq" id="XP_065667249.1">
    <property type="nucleotide sequence ID" value="XM_065811177.1"/>
</dbReference>
<name>A0ABM4CZ47_HYDVU</name>
<evidence type="ECO:0000313" key="1">
    <source>
        <dbReference type="Proteomes" id="UP001652625"/>
    </source>
</evidence>
<reference evidence="2 3" key="1">
    <citation type="submission" date="2025-05" db="UniProtKB">
        <authorList>
            <consortium name="RefSeq"/>
        </authorList>
    </citation>
    <scope>IDENTIFICATION</scope>
</reference>
<dbReference type="GeneID" id="136087752"/>